<reference evidence="1 2" key="1">
    <citation type="submission" date="2024-06" db="EMBL/GenBank/DDBJ databases">
        <title>Genomic Encyclopedia of Type Strains, Phase IV (KMG-IV): sequencing the most valuable type-strain genomes for metagenomic binning, comparative biology and taxonomic classification.</title>
        <authorList>
            <person name="Goeker M."/>
        </authorList>
    </citation>
    <scope>NUCLEOTIDE SEQUENCE [LARGE SCALE GENOMIC DNA]</scope>
    <source>
        <strain evidence="1 2">DSM 29288</strain>
    </source>
</reference>
<accession>A0ABV2MC93</accession>
<dbReference type="EMBL" id="JBEPMY010000002">
    <property type="protein sequence ID" value="MET3754016.1"/>
    <property type="molecule type" value="Genomic_DNA"/>
</dbReference>
<evidence type="ECO:0000313" key="1">
    <source>
        <dbReference type="EMBL" id="MET3754016.1"/>
    </source>
</evidence>
<gene>
    <name evidence="1" type="ORF">ABID08_001359</name>
</gene>
<comment type="caution">
    <text evidence="1">The sequence shown here is derived from an EMBL/GenBank/DDBJ whole genome shotgun (WGS) entry which is preliminary data.</text>
</comment>
<protein>
    <submittedName>
        <fullName evidence="1">Nucleic acid-binding protein</fullName>
    </submittedName>
</protein>
<dbReference type="RefSeq" id="WP_246638756.1">
    <property type="nucleotide sequence ID" value="NZ_CP071604.1"/>
</dbReference>
<proteinExistence type="predicted"/>
<evidence type="ECO:0000313" key="2">
    <source>
        <dbReference type="Proteomes" id="UP001549077"/>
    </source>
</evidence>
<organism evidence="1 2">
    <name type="scientific">Rhizobium binae</name>
    <dbReference type="NCBI Taxonomy" id="1138190"/>
    <lineage>
        <taxon>Bacteria</taxon>
        <taxon>Pseudomonadati</taxon>
        <taxon>Pseudomonadota</taxon>
        <taxon>Alphaproteobacteria</taxon>
        <taxon>Hyphomicrobiales</taxon>
        <taxon>Rhizobiaceae</taxon>
        <taxon>Rhizobium/Agrobacterium group</taxon>
        <taxon>Rhizobium</taxon>
    </lineage>
</organism>
<name>A0ABV2MC93_9HYPH</name>
<keyword evidence="2" id="KW-1185">Reference proteome</keyword>
<dbReference type="GeneID" id="91153115"/>
<sequence length="48" mass="5362">MKYLLDANAVIAMIRGNERPIAELRKHTPTDFAMPASRMNSFAALTKV</sequence>
<dbReference type="Proteomes" id="UP001549077">
    <property type="component" value="Unassembled WGS sequence"/>
</dbReference>